<evidence type="ECO:0000313" key="2">
    <source>
        <dbReference type="Proteomes" id="UP000177190"/>
    </source>
</evidence>
<dbReference type="AlphaFoldDB" id="A0A1G2HR96"/>
<reference evidence="1 2" key="1">
    <citation type="journal article" date="2016" name="Nat. Commun.">
        <title>Thousands of microbial genomes shed light on interconnected biogeochemical processes in an aquifer system.</title>
        <authorList>
            <person name="Anantharaman K."/>
            <person name="Brown C.T."/>
            <person name="Hug L.A."/>
            <person name="Sharon I."/>
            <person name="Castelle C.J."/>
            <person name="Probst A.J."/>
            <person name="Thomas B.C."/>
            <person name="Singh A."/>
            <person name="Wilkins M.J."/>
            <person name="Karaoz U."/>
            <person name="Brodie E.L."/>
            <person name="Williams K.H."/>
            <person name="Hubbard S.S."/>
            <person name="Banfield J.F."/>
        </authorList>
    </citation>
    <scope>NUCLEOTIDE SEQUENCE [LARGE SCALE GENOMIC DNA]</scope>
</reference>
<sequence length="88" mass="10298">MNDYNGSINLNYTAKNKLIKNVTIDEPAEIINKGFDGQMEYMGKRFDKIDSEMKEIKTDLKENIKQTDKLEMRVDYVENILDIPAKKH</sequence>
<accession>A0A1G2HR96</accession>
<evidence type="ECO:0000313" key="1">
    <source>
        <dbReference type="EMBL" id="OGZ65054.1"/>
    </source>
</evidence>
<protein>
    <submittedName>
        <fullName evidence="1">Uncharacterized protein</fullName>
    </submittedName>
</protein>
<name>A0A1G2HR96_9BACT</name>
<organism evidence="1 2">
    <name type="scientific">Candidatus Staskawiczbacteria bacterium RIFCSPHIGHO2_01_FULL_36_16</name>
    <dbReference type="NCBI Taxonomy" id="1802200"/>
    <lineage>
        <taxon>Bacteria</taxon>
        <taxon>Candidatus Staskawicziibacteriota</taxon>
    </lineage>
</organism>
<dbReference type="Proteomes" id="UP000177190">
    <property type="component" value="Unassembled WGS sequence"/>
</dbReference>
<gene>
    <name evidence="1" type="ORF">A2812_02445</name>
</gene>
<comment type="caution">
    <text evidence="1">The sequence shown here is derived from an EMBL/GenBank/DDBJ whole genome shotgun (WGS) entry which is preliminary data.</text>
</comment>
<dbReference type="EMBL" id="MHOM01000014">
    <property type="protein sequence ID" value="OGZ65054.1"/>
    <property type="molecule type" value="Genomic_DNA"/>
</dbReference>
<dbReference type="STRING" id="1802200.A2812_02445"/>
<proteinExistence type="predicted"/>